<dbReference type="Gene3D" id="3.40.50.300">
    <property type="entry name" value="P-loop containing nucleotide triphosphate hydrolases"/>
    <property type="match status" value="1"/>
</dbReference>
<comment type="caution">
    <text evidence="4">The sequence shown here is derived from an EMBL/GenBank/DDBJ whole genome shotgun (WGS) entry which is preliminary data.</text>
</comment>
<evidence type="ECO:0000259" key="3">
    <source>
        <dbReference type="Pfam" id="PF09339"/>
    </source>
</evidence>
<feature type="domain" description="ATPase" evidence="1">
    <location>
        <begin position="2"/>
        <end position="192"/>
    </location>
</feature>
<sequence>MFIDRDQILMRLDQMYKENKSLCVSVYSRHGEGKSRLLQEFSQGKKVLYYTASCVPWDENFELLKALCVRRLGEAFSAPEKFSQLLKMLKKESVKEPFVLILDHFQYLSAQNRRLLSQLTAISKESHSSSRLMIILCKPSHLWEKESPKEEYAFLLRPFHFFEMRRLYPDLSSIDQILLYSITGGIPGLMEYFSPGTSLQESLESLFFTEKGALYRFIPLETGRYYGSSAFIGGILGAVGKSPKHLQEICDRTDLSPSAAGSLLGSLENHGIIEKIVPVTEDISSRRALYRISHSAFRFWYAFVYPFQSEIETGKGSEVFHKQVLPLLPSYLKDTFQDICREFLRESSKAVTHPFPMERVGMWWGQHPTKKRTEYISIAASWEDQILLGESFWTDDWIDADALSRLQKHAGLFPDKEKWYYLFSTSDFVYGFEAMSGSHVRVFSLDKMCRIMDNL</sequence>
<gene>
    <name evidence="4" type="ORF">H9913_09520</name>
</gene>
<accession>A0A9D2RBC8</accession>
<dbReference type="InterPro" id="IPR004256">
    <property type="entry name" value="DUF234"/>
</dbReference>
<proteinExistence type="predicted"/>
<evidence type="ECO:0000259" key="1">
    <source>
        <dbReference type="Pfam" id="PF01637"/>
    </source>
</evidence>
<dbReference type="PANTHER" id="PTHR34704">
    <property type="entry name" value="ATPASE"/>
    <property type="match status" value="1"/>
</dbReference>
<dbReference type="InterPro" id="IPR027417">
    <property type="entry name" value="P-loop_NTPase"/>
</dbReference>
<evidence type="ECO:0000313" key="4">
    <source>
        <dbReference type="EMBL" id="HJD40256.1"/>
    </source>
</evidence>
<dbReference type="InterPro" id="IPR011579">
    <property type="entry name" value="ATPase_dom"/>
</dbReference>
<dbReference type="Pfam" id="PF01637">
    <property type="entry name" value="ATPase_2"/>
    <property type="match status" value="1"/>
</dbReference>
<dbReference type="InterPro" id="IPR011991">
    <property type="entry name" value="ArsR-like_HTH"/>
</dbReference>
<dbReference type="SUPFAM" id="SSF52540">
    <property type="entry name" value="P-loop containing nucleoside triphosphate hydrolases"/>
    <property type="match status" value="1"/>
</dbReference>
<feature type="domain" description="DUF234" evidence="2">
    <location>
        <begin position="300"/>
        <end position="395"/>
    </location>
</feature>
<dbReference type="Proteomes" id="UP000823850">
    <property type="component" value="Unassembled WGS sequence"/>
</dbReference>
<organism evidence="4 5">
    <name type="scientific">Candidatus Blautia stercoripullorum</name>
    <dbReference type="NCBI Taxonomy" id="2838502"/>
    <lineage>
        <taxon>Bacteria</taxon>
        <taxon>Bacillati</taxon>
        <taxon>Bacillota</taxon>
        <taxon>Clostridia</taxon>
        <taxon>Lachnospirales</taxon>
        <taxon>Lachnospiraceae</taxon>
        <taxon>Blautia</taxon>
    </lineage>
</organism>
<dbReference type="GO" id="GO:0003677">
    <property type="term" value="F:DNA binding"/>
    <property type="evidence" value="ECO:0007669"/>
    <property type="project" value="InterPro"/>
</dbReference>
<name>A0A9D2RBC8_9FIRM</name>
<dbReference type="AlphaFoldDB" id="A0A9D2RBC8"/>
<dbReference type="CDD" id="cd00090">
    <property type="entry name" value="HTH_ARSR"/>
    <property type="match status" value="1"/>
</dbReference>
<reference evidence="4" key="2">
    <citation type="submission" date="2021-04" db="EMBL/GenBank/DDBJ databases">
        <authorList>
            <person name="Gilroy R."/>
        </authorList>
    </citation>
    <scope>NUCLEOTIDE SEQUENCE</scope>
    <source>
        <strain evidence="4">ChiW19-6364</strain>
    </source>
</reference>
<dbReference type="Pfam" id="PF03008">
    <property type="entry name" value="DUF234"/>
    <property type="match status" value="1"/>
</dbReference>
<dbReference type="SUPFAM" id="SSF46785">
    <property type="entry name" value="Winged helix' DNA-binding domain"/>
    <property type="match status" value="1"/>
</dbReference>
<reference evidence="4" key="1">
    <citation type="journal article" date="2021" name="PeerJ">
        <title>Extensive microbial diversity within the chicken gut microbiome revealed by metagenomics and culture.</title>
        <authorList>
            <person name="Gilroy R."/>
            <person name="Ravi A."/>
            <person name="Getino M."/>
            <person name="Pursley I."/>
            <person name="Horton D.L."/>
            <person name="Alikhan N.F."/>
            <person name="Baker D."/>
            <person name="Gharbi K."/>
            <person name="Hall N."/>
            <person name="Watson M."/>
            <person name="Adriaenssens E.M."/>
            <person name="Foster-Nyarko E."/>
            <person name="Jarju S."/>
            <person name="Secka A."/>
            <person name="Antonio M."/>
            <person name="Oren A."/>
            <person name="Chaudhuri R.R."/>
            <person name="La Ragione R."/>
            <person name="Hildebrand F."/>
            <person name="Pallen M.J."/>
        </authorList>
    </citation>
    <scope>NUCLEOTIDE SEQUENCE</scope>
    <source>
        <strain evidence="4">ChiW19-6364</strain>
    </source>
</reference>
<evidence type="ECO:0000259" key="2">
    <source>
        <dbReference type="Pfam" id="PF03008"/>
    </source>
</evidence>
<dbReference type="InterPro" id="IPR005471">
    <property type="entry name" value="Tscrpt_reg_IclR_N"/>
</dbReference>
<dbReference type="PANTHER" id="PTHR34704:SF1">
    <property type="entry name" value="ATPASE"/>
    <property type="match status" value="1"/>
</dbReference>
<evidence type="ECO:0000313" key="5">
    <source>
        <dbReference type="Proteomes" id="UP000823850"/>
    </source>
</evidence>
<dbReference type="GO" id="GO:0006355">
    <property type="term" value="P:regulation of DNA-templated transcription"/>
    <property type="evidence" value="ECO:0007669"/>
    <property type="project" value="InterPro"/>
</dbReference>
<protein>
    <submittedName>
        <fullName evidence="4">DUF234 domain-containing protein</fullName>
    </submittedName>
</protein>
<dbReference type="InterPro" id="IPR036390">
    <property type="entry name" value="WH_DNA-bd_sf"/>
</dbReference>
<dbReference type="Pfam" id="PF09339">
    <property type="entry name" value="HTH_IclR"/>
    <property type="match status" value="1"/>
</dbReference>
<dbReference type="EMBL" id="DWUX01000172">
    <property type="protein sequence ID" value="HJD40256.1"/>
    <property type="molecule type" value="Genomic_DNA"/>
</dbReference>
<feature type="domain" description="HTH iclR-type" evidence="3">
    <location>
        <begin position="235"/>
        <end position="275"/>
    </location>
</feature>
<dbReference type="GO" id="GO:0005524">
    <property type="term" value="F:ATP binding"/>
    <property type="evidence" value="ECO:0007669"/>
    <property type="project" value="InterPro"/>
</dbReference>